<dbReference type="EMBL" id="JAYDCJ010000003">
    <property type="protein sequence ID" value="MEA1080957.1"/>
    <property type="molecule type" value="Genomic_DNA"/>
</dbReference>
<dbReference type="InterPro" id="IPR013976">
    <property type="entry name" value="HDOD"/>
</dbReference>
<reference evidence="2 3" key="1">
    <citation type="submission" date="2023-12" db="EMBL/GenBank/DDBJ databases">
        <title>Marinobacter qingdaonensis sp. nov., isolated from the intertidal sediment of Qingdao, PR China.</title>
        <authorList>
            <person name="Li Y."/>
        </authorList>
    </citation>
    <scope>NUCLEOTIDE SEQUENCE [LARGE SCALE GENOMIC DNA]</scope>
    <source>
        <strain evidence="2 3">ASW11-75</strain>
    </source>
</reference>
<dbReference type="Pfam" id="PF08668">
    <property type="entry name" value="HDOD"/>
    <property type="match status" value="1"/>
</dbReference>
<accession>A0ABU5NZ30</accession>
<sequence length="351" mass="38996">MPGFLSWIKGFFSTATPPPPADLPETRLLNPVSDDPVQELTGEIAELADELEEQMFCWLLDSEPDKFMTEPSSTESQVLDELNNRLQTGNLDELPRKPFSLPMLMRALSDPKADRQHITEIILGDPALTDQLLQVANSPYFRHGEQTIDSVDQAVFMLGIDGIRNVVAAAIMRPMMAARNSREALFAQRVWRWGLTCARASELIAKSQGADPGTHFMSGLLPALSYITIYRELHRIGRARLNTDPNPALIRQALARHQWSASQLLANVWHLPPTYHALLLAAERPAPEQAKTPLNDGMVLGTREVLRHANQPSLAEEDLPKVVRLEPNQIGAVRATLATMLREGGRSATRV</sequence>
<dbReference type="PANTHER" id="PTHR33525:SF6">
    <property type="entry name" value="HDOD DOMAIN-CONTAINING PROTEIN"/>
    <property type="match status" value="1"/>
</dbReference>
<evidence type="ECO:0000313" key="2">
    <source>
        <dbReference type="EMBL" id="MEA1080957.1"/>
    </source>
</evidence>
<dbReference type="InterPro" id="IPR052340">
    <property type="entry name" value="RNase_Y/CdgJ"/>
</dbReference>
<evidence type="ECO:0000259" key="1">
    <source>
        <dbReference type="PROSITE" id="PS51833"/>
    </source>
</evidence>
<gene>
    <name evidence="2" type="ORF">U5822_09760</name>
</gene>
<dbReference type="RefSeq" id="WP_322855439.1">
    <property type="nucleotide sequence ID" value="NZ_JAYDCJ010000003.1"/>
</dbReference>
<dbReference type="SUPFAM" id="SSF109604">
    <property type="entry name" value="HD-domain/PDEase-like"/>
    <property type="match status" value="1"/>
</dbReference>
<name>A0ABU5NZ30_9GAMM</name>
<dbReference type="Gene3D" id="1.10.3210.10">
    <property type="entry name" value="Hypothetical protein af1432"/>
    <property type="match status" value="1"/>
</dbReference>
<organism evidence="2 3">
    <name type="scientific">Marinobacter qingdaonensis</name>
    <dbReference type="NCBI Taxonomy" id="3108486"/>
    <lineage>
        <taxon>Bacteria</taxon>
        <taxon>Pseudomonadati</taxon>
        <taxon>Pseudomonadota</taxon>
        <taxon>Gammaproteobacteria</taxon>
        <taxon>Pseudomonadales</taxon>
        <taxon>Marinobacteraceae</taxon>
        <taxon>Marinobacter</taxon>
    </lineage>
</organism>
<protein>
    <submittedName>
        <fullName evidence="2">HDOD domain-containing protein</fullName>
    </submittedName>
</protein>
<feature type="domain" description="HDOD" evidence="1">
    <location>
        <begin position="94"/>
        <end position="285"/>
    </location>
</feature>
<evidence type="ECO:0000313" key="3">
    <source>
        <dbReference type="Proteomes" id="UP001305746"/>
    </source>
</evidence>
<dbReference type="PROSITE" id="PS51833">
    <property type="entry name" value="HDOD"/>
    <property type="match status" value="1"/>
</dbReference>
<proteinExistence type="predicted"/>
<dbReference type="Proteomes" id="UP001305746">
    <property type="component" value="Unassembled WGS sequence"/>
</dbReference>
<comment type="caution">
    <text evidence="2">The sequence shown here is derived from an EMBL/GenBank/DDBJ whole genome shotgun (WGS) entry which is preliminary data.</text>
</comment>
<dbReference type="PANTHER" id="PTHR33525">
    <property type="match status" value="1"/>
</dbReference>
<keyword evidence="3" id="KW-1185">Reference proteome</keyword>